<organism evidence="1 2">
    <name type="scientific">Protopolystoma xenopodis</name>
    <dbReference type="NCBI Taxonomy" id="117903"/>
    <lineage>
        <taxon>Eukaryota</taxon>
        <taxon>Metazoa</taxon>
        <taxon>Spiralia</taxon>
        <taxon>Lophotrochozoa</taxon>
        <taxon>Platyhelminthes</taxon>
        <taxon>Monogenea</taxon>
        <taxon>Polyopisthocotylea</taxon>
        <taxon>Polystomatidea</taxon>
        <taxon>Polystomatidae</taxon>
        <taxon>Protopolystoma</taxon>
    </lineage>
</organism>
<name>A0A3S5AND6_9PLAT</name>
<gene>
    <name evidence="1" type="ORF">PXEA_LOCUS17909</name>
</gene>
<sequence length="79" mass="9017">MRDGKWSPADCKGPNDEFFEGIFGSPKTFNGIPRRVDSCTVEILLKYTIFMTINRAFLCVVSVVNDQMHAHHRVMLDVN</sequence>
<evidence type="ECO:0000313" key="1">
    <source>
        <dbReference type="EMBL" id="VEL24469.1"/>
    </source>
</evidence>
<keyword evidence="2" id="KW-1185">Reference proteome</keyword>
<accession>A0A3S5AND6</accession>
<dbReference type="Proteomes" id="UP000784294">
    <property type="component" value="Unassembled WGS sequence"/>
</dbReference>
<dbReference type="EMBL" id="CAAALY010067900">
    <property type="protein sequence ID" value="VEL24469.1"/>
    <property type="molecule type" value="Genomic_DNA"/>
</dbReference>
<proteinExistence type="predicted"/>
<feature type="non-terminal residue" evidence="1">
    <location>
        <position position="79"/>
    </location>
</feature>
<evidence type="ECO:0000313" key="2">
    <source>
        <dbReference type="Proteomes" id="UP000784294"/>
    </source>
</evidence>
<protein>
    <submittedName>
        <fullName evidence="1">Uncharacterized protein</fullName>
    </submittedName>
</protein>
<comment type="caution">
    <text evidence="1">The sequence shown here is derived from an EMBL/GenBank/DDBJ whole genome shotgun (WGS) entry which is preliminary data.</text>
</comment>
<reference evidence="1" key="1">
    <citation type="submission" date="2018-11" db="EMBL/GenBank/DDBJ databases">
        <authorList>
            <consortium name="Pathogen Informatics"/>
        </authorList>
    </citation>
    <scope>NUCLEOTIDE SEQUENCE</scope>
</reference>
<dbReference type="AlphaFoldDB" id="A0A3S5AND6"/>